<accession>A0A0P0XRY8</accession>
<evidence type="ECO:0000313" key="1">
    <source>
        <dbReference type="EMBL" id="BAT09710.1"/>
    </source>
</evidence>
<sequence length="100" mass="11149">MKGQGPWRRRRGGNEDGCALVVAGELELLLPERLLILNQAATTLCWDDSSCVWLRRGPRLPRGENRLVIREGGGNDLLDLSLLQAPPHQMISRVVARRSP</sequence>
<dbReference type="Proteomes" id="UP000059680">
    <property type="component" value="Chromosome 10"/>
</dbReference>
<keyword evidence="2" id="KW-1185">Reference proteome</keyword>
<name>A0A0P0XRY8_ORYSJ</name>
<reference evidence="1 2" key="2">
    <citation type="journal article" date="2013" name="Plant Cell Physiol.">
        <title>Rice Annotation Project Database (RAP-DB): an integrative and interactive database for rice genomics.</title>
        <authorList>
            <person name="Sakai H."/>
            <person name="Lee S.S."/>
            <person name="Tanaka T."/>
            <person name="Numa H."/>
            <person name="Kim J."/>
            <person name="Kawahara Y."/>
            <person name="Wakimoto H."/>
            <person name="Yang C.C."/>
            <person name="Iwamoto M."/>
            <person name="Abe T."/>
            <person name="Yamada Y."/>
            <person name="Muto A."/>
            <person name="Inokuchi H."/>
            <person name="Ikemura T."/>
            <person name="Matsumoto T."/>
            <person name="Sasaki T."/>
            <person name="Itoh T."/>
        </authorList>
    </citation>
    <scope>NUCLEOTIDE SEQUENCE [LARGE SCALE GENOMIC DNA]</scope>
    <source>
        <strain evidence="2">cv. Nipponbare</strain>
    </source>
</reference>
<dbReference type="AlphaFoldDB" id="A0A0P0XRY8"/>
<reference evidence="2" key="1">
    <citation type="journal article" date="2005" name="Nature">
        <title>The map-based sequence of the rice genome.</title>
        <authorList>
            <consortium name="International rice genome sequencing project (IRGSP)"/>
            <person name="Matsumoto T."/>
            <person name="Wu J."/>
            <person name="Kanamori H."/>
            <person name="Katayose Y."/>
            <person name="Fujisawa M."/>
            <person name="Namiki N."/>
            <person name="Mizuno H."/>
            <person name="Yamamoto K."/>
            <person name="Antonio B.A."/>
            <person name="Baba T."/>
            <person name="Sakata K."/>
            <person name="Nagamura Y."/>
            <person name="Aoki H."/>
            <person name="Arikawa K."/>
            <person name="Arita K."/>
            <person name="Bito T."/>
            <person name="Chiden Y."/>
            <person name="Fujitsuka N."/>
            <person name="Fukunaka R."/>
            <person name="Hamada M."/>
            <person name="Harada C."/>
            <person name="Hayashi A."/>
            <person name="Hijishita S."/>
            <person name="Honda M."/>
            <person name="Hosokawa S."/>
            <person name="Ichikawa Y."/>
            <person name="Idonuma A."/>
            <person name="Iijima M."/>
            <person name="Ikeda M."/>
            <person name="Ikeno M."/>
            <person name="Ito K."/>
            <person name="Ito S."/>
            <person name="Ito T."/>
            <person name="Ito Y."/>
            <person name="Ito Y."/>
            <person name="Iwabuchi A."/>
            <person name="Kamiya K."/>
            <person name="Karasawa W."/>
            <person name="Kurita K."/>
            <person name="Katagiri S."/>
            <person name="Kikuta A."/>
            <person name="Kobayashi H."/>
            <person name="Kobayashi N."/>
            <person name="Machita K."/>
            <person name="Maehara T."/>
            <person name="Masukawa M."/>
            <person name="Mizubayashi T."/>
            <person name="Mukai Y."/>
            <person name="Nagasaki H."/>
            <person name="Nagata Y."/>
            <person name="Naito S."/>
            <person name="Nakashima M."/>
            <person name="Nakama Y."/>
            <person name="Nakamichi Y."/>
            <person name="Nakamura M."/>
            <person name="Meguro A."/>
            <person name="Negishi M."/>
            <person name="Ohta I."/>
            <person name="Ohta T."/>
            <person name="Okamoto M."/>
            <person name="Ono N."/>
            <person name="Saji S."/>
            <person name="Sakaguchi M."/>
            <person name="Sakai K."/>
            <person name="Shibata M."/>
            <person name="Shimokawa T."/>
            <person name="Song J."/>
            <person name="Takazaki Y."/>
            <person name="Terasawa K."/>
            <person name="Tsugane M."/>
            <person name="Tsuji K."/>
            <person name="Ueda S."/>
            <person name="Waki K."/>
            <person name="Yamagata H."/>
            <person name="Yamamoto M."/>
            <person name="Yamamoto S."/>
            <person name="Yamane H."/>
            <person name="Yoshiki S."/>
            <person name="Yoshihara R."/>
            <person name="Yukawa K."/>
            <person name="Zhong H."/>
            <person name="Yano M."/>
            <person name="Yuan Q."/>
            <person name="Ouyang S."/>
            <person name="Liu J."/>
            <person name="Jones K.M."/>
            <person name="Gansberger K."/>
            <person name="Moffat K."/>
            <person name="Hill J."/>
            <person name="Bera J."/>
            <person name="Fadrosh D."/>
            <person name="Jin S."/>
            <person name="Johri S."/>
            <person name="Kim M."/>
            <person name="Overton L."/>
            <person name="Reardon M."/>
            <person name="Tsitrin T."/>
            <person name="Vuong H."/>
            <person name="Weaver B."/>
            <person name="Ciecko A."/>
            <person name="Tallon L."/>
            <person name="Jackson J."/>
            <person name="Pai G."/>
            <person name="Aken S.V."/>
            <person name="Utterback T."/>
            <person name="Reidmuller S."/>
            <person name="Feldblyum T."/>
            <person name="Hsiao J."/>
            <person name="Zismann V."/>
            <person name="Iobst S."/>
            <person name="de Vazeille A.R."/>
            <person name="Buell C.R."/>
            <person name="Ying K."/>
            <person name="Li Y."/>
            <person name="Lu T."/>
            <person name="Huang Y."/>
            <person name="Zhao Q."/>
            <person name="Feng Q."/>
            <person name="Zhang L."/>
            <person name="Zhu J."/>
            <person name="Weng Q."/>
            <person name="Mu J."/>
            <person name="Lu Y."/>
            <person name="Fan D."/>
            <person name="Liu Y."/>
            <person name="Guan J."/>
            <person name="Zhang Y."/>
            <person name="Yu S."/>
            <person name="Liu X."/>
            <person name="Zhang Y."/>
            <person name="Hong G."/>
            <person name="Han B."/>
            <person name="Choisne N."/>
            <person name="Demange N."/>
            <person name="Orjeda G."/>
            <person name="Samain S."/>
            <person name="Cattolico L."/>
            <person name="Pelletier E."/>
            <person name="Couloux A."/>
            <person name="Segurens B."/>
            <person name="Wincker P."/>
            <person name="D'Hont A."/>
            <person name="Scarpelli C."/>
            <person name="Weissenbach J."/>
            <person name="Salanoubat M."/>
            <person name="Quetier F."/>
            <person name="Yu Y."/>
            <person name="Kim H.R."/>
            <person name="Rambo T."/>
            <person name="Currie J."/>
            <person name="Collura K."/>
            <person name="Luo M."/>
            <person name="Yang T."/>
            <person name="Ammiraju J.S.S."/>
            <person name="Engler F."/>
            <person name="Soderlund C."/>
            <person name="Wing R.A."/>
            <person name="Palmer L.E."/>
            <person name="de la Bastide M."/>
            <person name="Spiegel L."/>
            <person name="Nascimento L."/>
            <person name="Zutavern T."/>
            <person name="O'Shaughnessy A."/>
            <person name="Dike S."/>
            <person name="Dedhia N."/>
            <person name="Preston R."/>
            <person name="Balija V."/>
            <person name="McCombie W.R."/>
            <person name="Chow T."/>
            <person name="Chen H."/>
            <person name="Chung M."/>
            <person name="Chen C."/>
            <person name="Shaw J."/>
            <person name="Wu H."/>
            <person name="Hsiao K."/>
            <person name="Chao Y."/>
            <person name="Chu M."/>
            <person name="Cheng C."/>
            <person name="Hour A."/>
            <person name="Lee P."/>
            <person name="Lin S."/>
            <person name="Lin Y."/>
            <person name="Liou J."/>
            <person name="Liu S."/>
            <person name="Hsing Y."/>
            <person name="Raghuvanshi S."/>
            <person name="Mohanty A."/>
            <person name="Bharti A.K."/>
            <person name="Gaur A."/>
            <person name="Gupta V."/>
            <person name="Kumar D."/>
            <person name="Ravi V."/>
            <person name="Vij S."/>
            <person name="Kapur A."/>
            <person name="Khurana P."/>
            <person name="Khurana P."/>
            <person name="Khurana J.P."/>
            <person name="Tyagi A.K."/>
            <person name="Gaikwad K."/>
            <person name="Singh A."/>
            <person name="Dalal V."/>
            <person name="Srivastava S."/>
            <person name="Dixit A."/>
            <person name="Pal A.K."/>
            <person name="Ghazi I.A."/>
            <person name="Yadav M."/>
            <person name="Pandit A."/>
            <person name="Bhargava A."/>
            <person name="Sureshbabu K."/>
            <person name="Batra K."/>
            <person name="Sharma T.R."/>
            <person name="Mohapatra T."/>
            <person name="Singh N.K."/>
            <person name="Messing J."/>
            <person name="Nelson A.B."/>
            <person name="Fuks G."/>
            <person name="Kavchok S."/>
            <person name="Keizer G."/>
            <person name="Linton E."/>
            <person name="Llaca V."/>
            <person name="Song R."/>
            <person name="Tanyolac B."/>
            <person name="Young S."/>
            <person name="Ho-Il K."/>
            <person name="Hahn J.H."/>
            <person name="Sangsakoo G."/>
            <person name="Vanavichit A."/>
            <person name="de Mattos Luiz.A.T."/>
            <person name="Zimmer P.D."/>
            <person name="Malone G."/>
            <person name="Dellagostin O."/>
            <person name="de Oliveira A.C."/>
            <person name="Bevan M."/>
            <person name="Bancroft I."/>
            <person name="Minx P."/>
            <person name="Cordum H."/>
            <person name="Wilson R."/>
            <person name="Cheng Z."/>
            <person name="Jin W."/>
            <person name="Jiang J."/>
            <person name="Leong S.A."/>
            <person name="Iwama H."/>
            <person name="Gojobori T."/>
            <person name="Itoh T."/>
            <person name="Niimura Y."/>
            <person name="Fujii Y."/>
            <person name="Habara T."/>
            <person name="Sakai H."/>
            <person name="Sato Y."/>
            <person name="Wilson G."/>
            <person name="Kumar K."/>
            <person name="McCouch S."/>
            <person name="Juretic N."/>
            <person name="Hoen D."/>
            <person name="Wright S."/>
            <person name="Bruskiewich R."/>
            <person name="Bureau T."/>
            <person name="Miyao A."/>
            <person name="Hirochika H."/>
            <person name="Nishikawa T."/>
            <person name="Kadowaki K."/>
            <person name="Sugiura M."/>
            <person name="Burr B."/>
            <person name="Sasaki T."/>
        </authorList>
    </citation>
    <scope>NUCLEOTIDE SEQUENCE [LARGE SCALE GENOMIC DNA]</scope>
    <source>
        <strain evidence="2">cv. Nipponbare</strain>
    </source>
</reference>
<protein>
    <submittedName>
        <fullName evidence="1">Os10g0124451 protein</fullName>
    </submittedName>
</protein>
<gene>
    <name evidence="1" type="ordered locus">Os10g0124451</name>
    <name evidence="1" type="ORF">OSNPB_100124451</name>
</gene>
<dbReference type="PaxDb" id="39947-A0A0P0XRY8"/>
<organism evidence="1 2">
    <name type="scientific">Oryza sativa subsp. japonica</name>
    <name type="common">Rice</name>
    <dbReference type="NCBI Taxonomy" id="39947"/>
    <lineage>
        <taxon>Eukaryota</taxon>
        <taxon>Viridiplantae</taxon>
        <taxon>Streptophyta</taxon>
        <taxon>Embryophyta</taxon>
        <taxon>Tracheophyta</taxon>
        <taxon>Spermatophyta</taxon>
        <taxon>Magnoliopsida</taxon>
        <taxon>Liliopsida</taxon>
        <taxon>Poales</taxon>
        <taxon>Poaceae</taxon>
        <taxon>BOP clade</taxon>
        <taxon>Oryzoideae</taxon>
        <taxon>Oryzeae</taxon>
        <taxon>Oryzinae</taxon>
        <taxon>Oryza</taxon>
        <taxon>Oryza sativa</taxon>
    </lineage>
</organism>
<dbReference type="EMBL" id="AP014966">
    <property type="protein sequence ID" value="BAT09710.1"/>
    <property type="molecule type" value="Genomic_DNA"/>
</dbReference>
<evidence type="ECO:0000313" key="2">
    <source>
        <dbReference type="Proteomes" id="UP000059680"/>
    </source>
</evidence>
<proteinExistence type="predicted"/>
<reference evidence="1 2" key="3">
    <citation type="journal article" date="2013" name="Rice">
        <title>Improvement of the Oryza sativa Nipponbare reference genome using next generation sequence and optical map data.</title>
        <authorList>
            <person name="Kawahara Y."/>
            <person name="de la Bastide M."/>
            <person name="Hamilton J.P."/>
            <person name="Kanamori H."/>
            <person name="McCombie W.R."/>
            <person name="Ouyang S."/>
            <person name="Schwartz D.C."/>
            <person name="Tanaka T."/>
            <person name="Wu J."/>
            <person name="Zhou S."/>
            <person name="Childs K.L."/>
            <person name="Davidson R.M."/>
            <person name="Lin H."/>
            <person name="Quesada-Ocampo L."/>
            <person name="Vaillancourt B."/>
            <person name="Sakai H."/>
            <person name="Lee S.S."/>
            <person name="Kim J."/>
            <person name="Numa H."/>
            <person name="Itoh T."/>
            <person name="Buell C.R."/>
            <person name="Matsumoto T."/>
        </authorList>
    </citation>
    <scope>NUCLEOTIDE SEQUENCE [LARGE SCALE GENOMIC DNA]</scope>
    <source>
        <strain evidence="2">cv. Nipponbare</strain>
    </source>
</reference>
<dbReference type="InParanoid" id="A0A0P0XRY8"/>